<keyword evidence="2" id="KW-1133">Transmembrane helix</keyword>
<reference evidence="5" key="1">
    <citation type="submission" date="2017-02" db="UniProtKB">
        <authorList>
            <consortium name="WormBaseParasite"/>
        </authorList>
    </citation>
    <scope>IDENTIFICATION</scope>
</reference>
<dbReference type="Gene3D" id="1.25.40.20">
    <property type="entry name" value="Ankyrin repeat-containing domain"/>
    <property type="match status" value="1"/>
</dbReference>
<organism evidence="5">
    <name type="scientific">Anisakis simplex</name>
    <name type="common">Herring worm</name>
    <dbReference type="NCBI Taxonomy" id="6269"/>
    <lineage>
        <taxon>Eukaryota</taxon>
        <taxon>Metazoa</taxon>
        <taxon>Ecdysozoa</taxon>
        <taxon>Nematoda</taxon>
        <taxon>Chromadorea</taxon>
        <taxon>Rhabditida</taxon>
        <taxon>Spirurina</taxon>
        <taxon>Ascaridomorpha</taxon>
        <taxon>Ascaridoidea</taxon>
        <taxon>Anisakidae</taxon>
        <taxon>Anisakis</taxon>
        <taxon>Anisakis simplex complex</taxon>
    </lineage>
</organism>
<dbReference type="InterPro" id="IPR036770">
    <property type="entry name" value="Ankyrin_rpt-contain_sf"/>
</dbReference>
<dbReference type="OrthoDB" id="445896at2759"/>
<keyword evidence="2" id="KW-0472">Membrane</keyword>
<feature type="repeat" description="ANK" evidence="1">
    <location>
        <begin position="28"/>
        <end position="61"/>
    </location>
</feature>
<evidence type="ECO:0000313" key="5">
    <source>
        <dbReference type="WBParaSite" id="ASIM_0000229801-mRNA-1"/>
    </source>
</evidence>
<dbReference type="GO" id="GO:0035255">
    <property type="term" value="F:ionotropic glutamate receptor binding"/>
    <property type="evidence" value="ECO:0007669"/>
    <property type="project" value="TreeGrafter"/>
</dbReference>
<keyword evidence="1" id="KW-0040">ANK repeat</keyword>
<protein>
    <submittedName>
        <fullName evidence="5">ANK_REP_REGION domain-containing protein</fullName>
    </submittedName>
</protein>
<sequence>MEYVHGKNADKVEKLCSAGLDPNFHNANGDSPLTYAVDVTDNRAVIVALIGGGAHIDFRNAEGQTAMHKAAFLSSLENVKTLLELGASPNYRDPMKLTPLYYNMLTVDSKPDVTEMLLKDAAEVSVQDMHGNHEIHQVNIENEYQMSNVHESNDRAHMIHADAITYFVHFGLLTFKCKILTVGFCIVFRDFTSGFSGERDFSIPICFLDLDSFISVTLLLRVFWISLSLLHLSKGCLLHVLIILI</sequence>
<dbReference type="InterPro" id="IPR002110">
    <property type="entry name" value="Ankyrin_rpt"/>
</dbReference>
<dbReference type="AlphaFoldDB" id="A0A0M3J431"/>
<feature type="repeat" description="ANK" evidence="1">
    <location>
        <begin position="62"/>
        <end position="94"/>
    </location>
</feature>
<dbReference type="PROSITE" id="PS50297">
    <property type="entry name" value="ANK_REP_REGION"/>
    <property type="match status" value="1"/>
</dbReference>
<dbReference type="InterPro" id="IPR051569">
    <property type="entry name" value="SHANK"/>
</dbReference>
<dbReference type="PANTHER" id="PTHR24135">
    <property type="entry name" value="SH3 AND MULTIPLE ANKYRIN REPEAT DOMAINS PROTEIN"/>
    <property type="match status" value="1"/>
</dbReference>
<evidence type="ECO:0000256" key="2">
    <source>
        <dbReference type="SAM" id="Phobius"/>
    </source>
</evidence>
<dbReference type="GO" id="GO:0014069">
    <property type="term" value="C:postsynaptic density"/>
    <property type="evidence" value="ECO:0007669"/>
    <property type="project" value="TreeGrafter"/>
</dbReference>
<dbReference type="SUPFAM" id="SSF48403">
    <property type="entry name" value="Ankyrin repeat"/>
    <property type="match status" value="1"/>
</dbReference>
<dbReference type="PANTHER" id="PTHR24135:SF28">
    <property type="entry name" value="LD13733P"/>
    <property type="match status" value="1"/>
</dbReference>
<evidence type="ECO:0000313" key="3">
    <source>
        <dbReference type="EMBL" id="VDK19691.1"/>
    </source>
</evidence>
<dbReference type="GO" id="GO:0043197">
    <property type="term" value="C:dendritic spine"/>
    <property type="evidence" value="ECO:0007669"/>
    <property type="project" value="TreeGrafter"/>
</dbReference>
<dbReference type="PROSITE" id="PS50088">
    <property type="entry name" value="ANK_REPEAT"/>
    <property type="match status" value="2"/>
</dbReference>
<dbReference type="Pfam" id="PF12796">
    <property type="entry name" value="Ank_2"/>
    <property type="match status" value="1"/>
</dbReference>
<dbReference type="GO" id="GO:0030160">
    <property type="term" value="F:synaptic receptor adaptor activity"/>
    <property type="evidence" value="ECO:0007669"/>
    <property type="project" value="TreeGrafter"/>
</dbReference>
<evidence type="ECO:0000313" key="4">
    <source>
        <dbReference type="Proteomes" id="UP000267096"/>
    </source>
</evidence>
<keyword evidence="4" id="KW-1185">Reference proteome</keyword>
<evidence type="ECO:0000256" key="1">
    <source>
        <dbReference type="PROSITE-ProRule" id="PRU00023"/>
    </source>
</evidence>
<accession>A0A0M3J431</accession>
<dbReference type="GO" id="GO:0045211">
    <property type="term" value="C:postsynaptic membrane"/>
    <property type="evidence" value="ECO:0007669"/>
    <property type="project" value="TreeGrafter"/>
</dbReference>
<reference evidence="3 4" key="2">
    <citation type="submission" date="2018-11" db="EMBL/GenBank/DDBJ databases">
        <authorList>
            <consortium name="Pathogen Informatics"/>
        </authorList>
    </citation>
    <scope>NUCLEOTIDE SEQUENCE [LARGE SCALE GENOMIC DNA]</scope>
</reference>
<keyword evidence="2" id="KW-0812">Transmembrane</keyword>
<dbReference type="SMART" id="SM00248">
    <property type="entry name" value="ANK"/>
    <property type="match status" value="3"/>
</dbReference>
<dbReference type="Proteomes" id="UP000267096">
    <property type="component" value="Unassembled WGS sequence"/>
</dbReference>
<dbReference type="WBParaSite" id="ASIM_0000229801-mRNA-1">
    <property type="protein sequence ID" value="ASIM_0000229801-mRNA-1"/>
    <property type="gene ID" value="ASIM_0000229801"/>
</dbReference>
<proteinExistence type="predicted"/>
<feature type="transmembrane region" description="Helical" evidence="2">
    <location>
        <begin position="164"/>
        <end position="189"/>
    </location>
</feature>
<gene>
    <name evidence="3" type="ORF">ASIM_LOCUS2162</name>
</gene>
<dbReference type="EMBL" id="UYRR01002767">
    <property type="protein sequence ID" value="VDK19691.1"/>
    <property type="molecule type" value="Genomic_DNA"/>
</dbReference>
<name>A0A0M3J431_ANISI</name>